<dbReference type="InterPro" id="IPR014729">
    <property type="entry name" value="Rossmann-like_a/b/a_fold"/>
</dbReference>
<dbReference type="SUPFAM" id="SSF52402">
    <property type="entry name" value="Adenine nucleotide alpha hydrolases-like"/>
    <property type="match status" value="1"/>
</dbReference>
<dbReference type="InterPro" id="IPR005232">
    <property type="entry name" value="LarE"/>
</dbReference>
<feature type="domain" description="Asparagine synthetase" evidence="2">
    <location>
        <begin position="20"/>
        <end position="86"/>
    </location>
</feature>
<dbReference type="PANTHER" id="PTHR43169:SF2">
    <property type="entry name" value="NAD_GMP SYNTHASE DOMAIN-CONTAINING PROTEIN"/>
    <property type="match status" value="1"/>
</dbReference>
<evidence type="ECO:0000259" key="2">
    <source>
        <dbReference type="Pfam" id="PF00733"/>
    </source>
</evidence>
<dbReference type="PIRSF" id="PIRSF006661">
    <property type="entry name" value="PP-lp_UCP006661"/>
    <property type="match status" value="1"/>
</dbReference>
<dbReference type="NCBIfam" id="TIGR00268">
    <property type="entry name" value="ATP-dependent sacrificial sulfur transferase LarE"/>
    <property type="match status" value="1"/>
</dbReference>
<organism evidence="3 4">
    <name type="scientific">Rubripirellula tenax</name>
    <dbReference type="NCBI Taxonomy" id="2528015"/>
    <lineage>
        <taxon>Bacteria</taxon>
        <taxon>Pseudomonadati</taxon>
        <taxon>Planctomycetota</taxon>
        <taxon>Planctomycetia</taxon>
        <taxon>Pirellulales</taxon>
        <taxon>Pirellulaceae</taxon>
        <taxon>Rubripirellula</taxon>
    </lineage>
</organism>
<sequence>MPSEPKDAAVADKATRLIDRLSQFAHVAVAFSGGVDSSVVAAAALRARANAAIAVTARSPSLAKSQAEIAVRVAGEMGIAHRFVETDEINNGDYRRNDGRRCFFCKQTLYRTMAAIAAHHPSSVIVSGTNADDLDDYRPGLKAAEEASVVAPLAELGLNKRDVRQLAVYFGLSNHDLAAAPCLASRVAYGVEVTTERLSRIERAEAWLADRKFVHFRVRLHEGELARIEVTKDRIADLVALDMDGALTDAFVSFGFKYVTIDTRGFRSGSLNEVLTPQSISLYSIGETAS</sequence>
<dbReference type="Pfam" id="PF00733">
    <property type="entry name" value="Asn_synthase"/>
    <property type="match status" value="1"/>
</dbReference>
<keyword evidence="4" id="KW-1185">Reference proteome</keyword>
<dbReference type="PANTHER" id="PTHR43169">
    <property type="entry name" value="EXSB FAMILY PROTEIN"/>
    <property type="match status" value="1"/>
</dbReference>
<dbReference type="EMBL" id="SJPW01000005">
    <property type="protein sequence ID" value="TWU50519.1"/>
    <property type="molecule type" value="Genomic_DNA"/>
</dbReference>
<proteinExistence type="predicted"/>
<dbReference type="GO" id="GO:0016783">
    <property type="term" value="F:sulfurtransferase activity"/>
    <property type="evidence" value="ECO:0007669"/>
    <property type="project" value="InterPro"/>
</dbReference>
<evidence type="ECO:0000256" key="1">
    <source>
        <dbReference type="PIRSR" id="PIRSR006661-1"/>
    </source>
</evidence>
<reference evidence="3 4" key="1">
    <citation type="submission" date="2019-02" db="EMBL/GenBank/DDBJ databases">
        <title>Deep-cultivation of Planctomycetes and their phenomic and genomic characterization uncovers novel biology.</title>
        <authorList>
            <person name="Wiegand S."/>
            <person name="Jogler M."/>
            <person name="Boedeker C."/>
            <person name="Pinto D."/>
            <person name="Vollmers J."/>
            <person name="Rivas-Marin E."/>
            <person name="Kohn T."/>
            <person name="Peeters S.H."/>
            <person name="Heuer A."/>
            <person name="Rast P."/>
            <person name="Oberbeckmann S."/>
            <person name="Bunk B."/>
            <person name="Jeske O."/>
            <person name="Meyerdierks A."/>
            <person name="Storesund J.E."/>
            <person name="Kallscheuer N."/>
            <person name="Luecker S."/>
            <person name="Lage O.M."/>
            <person name="Pohl T."/>
            <person name="Merkel B.J."/>
            <person name="Hornburger P."/>
            <person name="Mueller R.-W."/>
            <person name="Bruemmer F."/>
            <person name="Labrenz M."/>
            <person name="Spormann A.M."/>
            <person name="Op Den Camp H."/>
            <person name="Overmann J."/>
            <person name="Amann R."/>
            <person name="Jetten M.S.M."/>
            <person name="Mascher T."/>
            <person name="Medema M.H."/>
            <person name="Devos D.P."/>
            <person name="Kaster A.-K."/>
            <person name="Ovreas L."/>
            <person name="Rohde M."/>
            <person name="Galperin M.Y."/>
            <person name="Jogler C."/>
        </authorList>
    </citation>
    <scope>NUCLEOTIDE SEQUENCE [LARGE SCALE GENOMIC DNA]</scope>
    <source>
        <strain evidence="3 4">Poly51</strain>
    </source>
</reference>
<dbReference type="CDD" id="cd01990">
    <property type="entry name" value="LarE-like"/>
    <property type="match status" value="1"/>
</dbReference>
<gene>
    <name evidence="3" type="ORF">Poly51_38090</name>
</gene>
<evidence type="ECO:0000313" key="4">
    <source>
        <dbReference type="Proteomes" id="UP000318288"/>
    </source>
</evidence>
<dbReference type="InterPro" id="IPR052188">
    <property type="entry name" value="Ni-pincer_cofactor_biosynth"/>
</dbReference>
<dbReference type="Gene3D" id="3.40.50.620">
    <property type="entry name" value="HUPs"/>
    <property type="match status" value="1"/>
</dbReference>
<dbReference type="OrthoDB" id="9776919at2"/>
<dbReference type="RefSeq" id="WP_146459250.1">
    <property type="nucleotide sequence ID" value="NZ_SJPW01000005.1"/>
</dbReference>
<dbReference type="InterPro" id="IPR001962">
    <property type="entry name" value="Asn_synthase"/>
</dbReference>
<protein>
    <submittedName>
        <fullName evidence="3">tRNA-specific 2-thiouridylase MnmA</fullName>
    </submittedName>
</protein>
<feature type="active site" description="Nucleophile and sulfur donor" evidence="1">
    <location>
        <position position="182"/>
    </location>
</feature>
<accession>A0A5C6EST6</accession>
<name>A0A5C6EST6_9BACT</name>
<comment type="caution">
    <text evidence="3">The sequence shown here is derived from an EMBL/GenBank/DDBJ whole genome shotgun (WGS) entry which is preliminary data.</text>
</comment>
<dbReference type="Proteomes" id="UP000318288">
    <property type="component" value="Unassembled WGS sequence"/>
</dbReference>
<evidence type="ECO:0000313" key="3">
    <source>
        <dbReference type="EMBL" id="TWU50519.1"/>
    </source>
</evidence>
<dbReference type="GO" id="GO:0004066">
    <property type="term" value="F:asparagine synthase (glutamine-hydrolyzing) activity"/>
    <property type="evidence" value="ECO:0007669"/>
    <property type="project" value="InterPro"/>
</dbReference>
<dbReference type="GO" id="GO:0006529">
    <property type="term" value="P:asparagine biosynthetic process"/>
    <property type="evidence" value="ECO:0007669"/>
    <property type="project" value="InterPro"/>
</dbReference>
<dbReference type="AlphaFoldDB" id="A0A5C6EST6"/>